<dbReference type="InterPro" id="IPR002201">
    <property type="entry name" value="Glyco_trans_9"/>
</dbReference>
<organism evidence="3 4">
    <name type="scientific">Caldimonas aquatica</name>
    <dbReference type="NCBI Taxonomy" id="376175"/>
    <lineage>
        <taxon>Bacteria</taxon>
        <taxon>Pseudomonadati</taxon>
        <taxon>Pseudomonadota</taxon>
        <taxon>Betaproteobacteria</taxon>
        <taxon>Burkholderiales</taxon>
        <taxon>Sphaerotilaceae</taxon>
        <taxon>Caldimonas</taxon>
    </lineage>
</organism>
<sequence length="387" mass="42503">MTRQPEAEAQRMRRWRRARRVLAVRLDNLGDLLMTTPAIAALREGLPDDARITLLCSRATSQALPHLPDVNDAIVYDAPWVKGEGGHRPPRQDHELIGQLAARGFDAAVIFTVYTQSALPAALICRLAGIPLRLAHCRENPYDLLTDWVPDPEPASGIRHEVERQLALVARLGFRTEDARLRFRTRALDEASLDERLHELGVDRGQPYVVVHPGATASSRRYPAERFGMAADAIAHATGAAILYTGSGAEEELVRRAQASMRRPSYSLAGRLGLGEFAVLLRDARLLVSNNSGPVHLAAALATPVVDLYALTNPQHTPWQVPSRVLNHDVPCRNCLKSVCPQGHHDCLLKVEPEAVVRAALELYGLRDSVAPCPAFSTDRLSQPAYA</sequence>
<dbReference type="SUPFAM" id="SSF53756">
    <property type="entry name" value="UDP-Glycosyltransferase/glycogen phosphorylase"/>
    <property type="match status" value="1"/>
</dbReference>
<dbReference type="RefSeq" id="WP_264893568.1">
    <property type="nucleotide sequence ID" value="NZ_CP110257.1"/>
</dbReference>
<proteinExistence type="predicted"/>
<keyword evidence="2" id="KW-0808">Transferase</keyword>
<keyword evidence="4" id="KW-1185">Reference proteome</keyword>
<name>A0ABY6MUZ3_9BURK</name>
<dbReference type="Proteomes" id="UP001163266">
    <property type="component" value="Chromosome"/>
</dbReference>
<dbReference type="Gene3D" id="3.40.50.2000">
    <property type="entry name" value="Glycogen Phosphorylase B"/>
    <property type="match status" value="2"/>
</dbReference>
<dbReference type="PANTHER" id="PTHR30160">
    <property type="entry name" value="TETRAACYLDISACCHARIDE 4'-KINASE-RELATED"/>
    <property type="match status" value="1"/>
</dbReference>
<protein>
    <submittedName>
        <fullName evidence="3">Glycosyltransferase family 9 protein</fullName>
    </submittedName>
</protein>
<evidence type="ECO:0000256" key="2">
    <source>
        <dbReference type="ARBA" id="ARBA00022679"/>
    </source>
</evidence>
<keyword evidence="1" id="KW-0328">Glycosyltransferase</keyword>
<dbReference type="Pfam" id="PF01075">
    <property type="entry name" value="Glyco_transf_9"/>
    <property type="match status" value="1"/>
</dbReference>
<reference evidence="3" key="1">
    <citation type="submission" date="2022-10" db="EMBL/GenBank/DDBJ databases">
        <title>Complete genome sequence of Schlegelella aquatica LMG 23380.</title>
        <authorList>
            <person name="Musilova J."/>
            <person name="Kourilova X."/>
            <person name="Bezdicek M."/>
            <person name="Hermankova K."/>
            <person name="Obruca S."/>
            <person name="Sedlar K."/>
        </authorList>
    </citation>
    <scope>NUCLEOTIDE SEQUENCE</scope>
    <source>
        <strain evidence="3">LMG 23380</strain>
    </source>
</reference>
<evidence type="ECO:0000256" key="1">
    <source>
        <dbReference type="ARBA" id="ARBA00022676"/>
    </source>
</evidence>
<dbReference type="CDD" id="cd03789">
    <property type="entry name" value="GT9_LPS_heptosyltransferase"/>
    <property type="match status" value="1"/>
</dbReference>
<evidence type="ECO:0000313" key="3">
    <source>
        <dbReference type="EMBL" id="UZD55814.1"/>
    </source>
</evidence>
<dbReference type="EMBL" id="CP110257">
    <property type="protein sequence ID" value="UZD55814.1"/>
    <property type="molecule type" value="Genomic_DNA"/>
</dbReference>
<gene>
    <name evidence="3" type="ORF">OMP39_04330</name>
</gene>
<dbReference type="InterPro" id="IPR051199">
    <property type="entry name" value="LPS_LOS_Heptosyltrfase"/>
</dbReference>
<evidence type="ECO:0000313" key="4">
    <source>
        <dbReference type="Proteomes" id="UP001163266"/>
    </source>
</evidence>
<accession>A0ABY6MUZ3</accession>